<dbReference type="CDD" id="cd04301">
    <property type="entry name" value="NAT_SF"/>
    <property type="match status" value="1"/>
</dbReference>
<dbReference type="PROSITE" id="PS51186">
    <property type="entry name" value="GNAT"/>
    <property type="match status" value="1"/>
</dbReference>
<accession>U2E9C3</accession>
<dbReference type="AlphaFoldDB" id="U2E9C3"/>
<keyword evidence="2" id="KW-0012">Acyltransferase</keyword>
<evidence type="ECO:0000313" key="2">
    <source>
        <dbReference type="EMBL" id="ERJ11456.1"/>
    </source>
</evidence>
<sequence>MDYKIRPYSKSDELEWLDVHASVMVDSYAWWTVIHKKPIYKNDTLDLVAMNKVGKIVGFITIEINADIMSYKENYGFVWEFGVHRNYRGNNIGFMLIKEAHKIMNEQYNANKSIWYSQDENARRYYLHLGMNEISRHMQFSVNPSEDLRRELLKDGFNCGQMRGTCNVEDFEKVKEKFDLVIDDDALNPQLCIGYEYEL</sequence>
<dbReference type="Pfam" id="PF00583">
    <property type="entry name" value="Acetyltransf_1"/>
    <property type="match status" value="1"/>
</dbReference>
<dbReference type="EC" id="2.3.1.158" evidence="2"/>
<dbReference type="InterPro" id="IPR016181">
    <property type="entry name" value="Acyl_CoA_acyltransferase"/>
</dbReference>
<keyword evidence="2" id="KW-0808">Transferase</keyword>
<name>U2E9C3_9MOLU</name>
<dbReference type="GO" id="GO:0046027">
    <property type="term" value="F:phospholipid:diacylglycerol acyltransferase activity"/>
    <property type="evidence" value="ECO:0007669"/>
    <property type="project" value="UniProtKB-EC"/>
</dbReference>
<proteinExistence type="predicted"/>
<dbReference type="SUPFAM" id="SSF55729">
    <property type="entry name" value="Acyl-CoA N-acyltransferases (Nat)"/>
    <property type="match status" value="1"/>
</dbReference>
<dbReference type="Proteomes" id="UP000005707">
    <property type="component" value="Unassembled WGS sequence"/>
</dbReference>
<feature type="domain" description="N-acetyltransferase" evidence="1">
    <location>
        <begin position="3"/>
        <end position="155"/>
    </location>
</feature>
<dbReference type="EMBL" id="AFNU02000011">
    <property type="protein sequence ID" value="ERJ11456.1"/>
    <property type="molecule type" value="Genomic_DNA"/>
</dbReference>
<evidence type="ECO:0000313" key="3">
    <source>
        <dbReference type="Proteomes" id="UP000005707"/>
    </source>
</evidence>
<dbReference type="STRING" id="1033810.HLPCO_002578"/>
<dbReference type="InterPro" id="IPR000182">
    <property type="entry name" value="GNAT_dom"/>
</dbReference>
<comment type="caution">
    <text evidence="2">The sequence shown here is derived from an EMBL/GenBank/DDBJ whole genome shotgun (WGS) entry which is preliminary data.</text>
</comment>
<protein>
    <submittedName>
        <fullName evidence="2">Phospholipiddiacylglycerol acyltransferase protein</fullName>
        <ecNumber evidence="2">2.3.1.158</ecNumber>
    </submittedName>
</protein>
<keyword evidence="3" id="KW-1185">Reference proteome</keyword>
<organism evidence="2 3">
    <name type="scientific">Haloplasma contractile SSD-17B</name>
    <dbReference type="NCBI Taxonomy" id="1033810"/>
    <lineage>
        <taxon>Bacteria</taxon>
        <taxon>Bacillati</taxon>
        <taxon>Mycoplasmatota</taxon>
        <taxon>Mollicutes</taxon>
        <taxon>Haloplasmatales</taxon>
        <taxon>Haloplasmataceae</taxon>
        <taxon>Haloplasma</taxon>
    </lineage>
</organism>
<reference evidence="2 3" key="1">
    <citation type="journal article" date="2011" name="J. Bacteriol.">
        <title>Genome sequence of Haloplasma contractile, an unusual contractile bacterium from a deep-sea anoxic brine lake.</title>
        <authorList>
            <person name="Antunes A."/>
            <person name="Alam I."/>
            <person name="El Dorry H."/>
            <person name="Siam R."/>
            <person name="Robertson A."/>
            <person name="Bajic V.B."/>
            <person name="Stingl U."/>
        </authorList>
    </citation>
    <scope>NUCLEOTIDE SEQUENCE [LARGE SCALE GENOMIC DNA]</scope>
    <source>
        <strain evidence="2 3">SSD-17B</strain>
    </source>
</reference>
<evidence type="ECO:0000259" key="1">
    <source>
        <dbReference type="PROSITE" id="PS51186"/>
    </source>
</evidence>
<reference evidence="2 3" key="2">
    <citation type="journal article" date="2013" name="PLoS ONE">
        <title>INDIGO - INtegrated Data Warehouse of MIcrobial GenOmes with Examples from the Red Sea Extremophiles.</title>
        <authorList>
            <person name="Alam I."/>
            <person name="Antunes A."/>
            <person name="Kamau A.A."/>
            <person name="Ba Alawi W."/>
            <person name="Kalkatawi M."/>
            <person name="Stingl U."/>
            <person name="Bajic V.B."/>
        </authorList>
    </citation>
    <scope>NUCLEOTIDE SEQUENCE [LARGE SCALE GENOMIC DNA]</scope>
    <source>
        <strain evidence="2 3">SSD-17B</strain>
    </source>
</reference>
<dbReference type="OrthoDB" id="1821130at2"/>
<dbReference type="InParanoid" id="U2E9C3"/>
<dbReference type="Gene3D" id="3.40.630.30">
    <property type="match status" value="1"/>
</dbReference>
<gene>
    <name evidence="2" type="ORF">HLPCO_002578</name>
</gene>
<dbReference type="RefSeq" id="WP_008826641.1">
    <property type="nucleotide sequence ID" value="NZ_AFNU02000011.1"/>
</dbReference>